<proteinExistence type="predicted"/>
<protein>
    <submittedName>
        <fullName evidence="1">Uncharacterized protein</fullName>
    </submittedName>
</protein>
<dbReference type="EMBL" id="CADIKH010000153">
    <property type="protein sequence ID" value="CAB3774696.1"/>
    <property type="molecule type" value="Genomic_DNA"/>
</dbReference>
<evidence type="ECO:0000313" key="2">
    <source>
        <dbReference type="Proteomes" id="UP000494363"/>
    </source>
</evidence>
<evidence type="ECO:0000313" key="1">
    <source>
        <dbReference type="EMBL" id="CAB3774696.1"/>
    </source>
</evidence>
<keyword evidence="2" id="KW-1185">Reference proteome</keyword>
<sequence length="76" mass="8032">MRGGQRNQWDGGRNAVSGDISVTERASAKANMAREVWAGVLPLALQPQPPVVDAAPSGSPGYMQQWHETACARTAA</sequence>
<organism evidence="1 2">
    <name type="scientific">Paraburkholderia humisilvae</name>
    <dbReference type="NCBI Taxonomy" id="627669"/>
    <lineage>
        <taxon>Bacteria</taxon>
        <taxon>Pseudomonadati</taxon>
        <taxon>Pseudomonadota</taxon>
        <taxon>Betaproteobacteria</taxon>
        <taxon>Burkholderiales</taxon>
        <taxon>Burkholderiaceae</taxon>
        <taxon>Paraburkholderia</taxon>
    </lineage>
</organism>
<gene>
    <name evidence="1" type="ORF">LMG29542_08074</name>
</gene>
<reference evidence="1 2" key="1">
    <citation type="submission" date="2020-04" db="EMBL/GenBank/DDBJ databases">
        <authorList>
            <person name="De Canck E."/>
        </authorList>
    </citation>
    <scope>NUCLEOTIDE SEQUENCE [LARGE SCALE GENOMIC DNA]</scope>
    <source>
        <strain evidence="1 2">LMG 29542</strain>
    </source>
</reference>
<accession>A0A6J5FBQ6</accession>
<dbReference type="Proteomes" id="UP000494363">
    <property type="component" value="Unassembled WGS sequence"/>
</dbReference>
<dbReference type="AlphaFoldDB" id="A0A6J5FBQ6"/>
<name>A0A6J5FBQ6_9BURK</name>